<dbReference type="SUPFAM" id="SSF46626">
    <property type="entry name" value="Cytochrome c"/>
    <property type="match status" value="1"/>
</dbReference>
<evidence type="ECO:0000256" key="5">
    <source>
        <dbReference type="SAM" id="SignalP"/>
    </source>
</evidence>
<feature type="signal peptide" evidence="5">
    <location>
        <begin position="1"/>
        <end position="23"/>
    </location>
</feature>
<gene>
    <name evidence="7" type="ORF">HHL08_15145</name>
</gene>
<evidence type="ECO:0000313" key="7">
    <source>
        <dbReference type="EMBL" id="NML11467.1"/>
    </source>
</evidence>
<reference evidence="7 8" key="1">
    <citation type="submission" date="2020-04" db="EMBL/GenBank/DDBJ databases">
        <title>Sphingobium sp. AR-3-1 isolated from Arctic soil.</title>
        <authorList>
            <person name="Dahal R.H."/>
            <person name="Chaudhary D.K."/>
        </authorList>
    </citation>
    <scope>NUCLEOTIDE SEQUENCE [LARGE SCALE GENOMIC DNA]</scope>
    <source>
        <strain evidence="7 8">AR-3-1</strain>
    </source>
</reference>
<dbReference type="InterPro" id="IPR036909">
    <property type="entry name" value="Cyt_c-like_dom_sf"/>
</dbReference>
<dbReference type="Proteomes" id="UP000519023">
    <property type="component" value="Unassembled WGS sequence"/>
</dbReference>
<keyword evidence="8" id="KW-1185">Reference proteome</keyword>
<protein>
    <submittedName>
        <fullName evidence="7">Cytochrome c</fullName>
    </submittedName>
</protein>
<dbReference type="GO" id="GO:0020037">
    <property type="term" value="F:heme binding"/>
    <property type="evidence" value="ECO:0007669"/>
    <property type="project" value="InterPro"/>
</dbReference>
<feature type="domain" description="Cytochrome c" evidence="6">
    <location>
        <begin position="21"/>
        <end position="102"/>
    </location>
</feature>
<evidence type="ECO:0000256" key="3">
    <source>
        <dbReference type="ARBA" id="ARBA00023004"/>
    </source>
</evidence>
<keyword evidence="2 4" id="KW-0479">Metal-binding</keyword>
<keyword evidence="5" id="KW-0732">Signal</keyword>
<evidence type="ECO:0000256" key="2">
    <source>
        <dbReference type="ARBA" id="ARBA00022723"/>
    </source>
</evidence>
<dbReference type="AlphaFoldDB" id="A0A7X9ZTC3"/>
<feature type="chain" id="PRO_5030748838" evidence="5">
    <location>
        <begin position="24"/>
        <end position="122"/>
    </location>
</feature>
<dbReference type="InterPro" id="IPR009056">
    <property type="entry name" value="Cyt_c-like_dom"/>
</dbReference>
<evidence type="ECO:0000256" key="4">
    <source>
        <dbReference type="PROSITE-ProRule" id="PRU00433"/>
    </source>
</evidence>
<dbReference type="Pfam" id="PF13442">
    <property type="entry name" value="Cytochrome_CBB3"/>
    <property type="match status" value="1"/>
</dbReference>
<keyword evidence="3 4" id="KW-0408">Iron</keyword>
<sequence length="122" mass="13270">MRFRTQCLGLMSGVLAWAGAAPAHGGRQLVDQQCSGCHATGPDGVSTNPDAPTFRSLYRRYPVDALRESFLKGLQVGHRNMPRFKLTPQEITEIVGYLEDLNPCAKPSSDKAAMAACFSPME</sequence>
<evidence type="ECO:0000256" key="1">
    <source>
        <dbReference type="ARBA" id="ARBA00022617"/>
    </source>
</evidence>
<comment type="caution">
    <text evidence="7">The sequence shown here is derived from an EMBL/GenBank/DDBJ whole genome shotgun (WGS) entry which is preliminary data.</text>
</comment>
<dbReference type="Gene3D" id="1.10.760.10">
    <property type="entry name" value="Cytochrome c-like domain"/>
    <property type="match status" value="1"/>
</dbReference>
<keyword evidence="1 4" id="KW-0349">Heme</keyword>
<proteinExistence type="predicted"/>
<dbReference type="PROSITE" id="PS51007">
    <property type="entry name" value="CYTC"/>
    <property type="match status" value="1"/>
</dbReference>
<dbReference type="GO" id="GO:0009055">
    <property type="term" value="F:electron transfer activity"/>
    <property type="evidence" value="ECO:0007669"/>
    <property type="project" value="InterPro"/>
</dbReference>
<evidence type="ECO:0000259" key="6">
    <source>
        <dbReference type="PROSITE" id="PS51007"/>
    </source>
</evidence>
<name>A0A7X9ZTC3_9SPHN</name>
<accession>A0A7X9ZTC3</accession>
<organism evidence="7 8">
    <name type="scientific">Sphingobium psychrophilum</name>
    <dbReference type="NCBI Taxonomy" id="2728834"/>
    <lineage>
        <taxon>Bacteria</taxon>
        <taxon>Pseudomonadati</taxon>
        <taxon>Pseudomonadota</taxon>
        <taxon>Alphaproteobacteria</taxon>
        <taxon>Sphingomonadales</taxon>
        <taxon>Sphingomonadaceae</taxon>
        <taxon>Sphingobium</taxon>
    </lineage>
</organism>
<evidence type="ECO:0000313" key="8">
    <source>
        <dbReference type="Proteomes" id="UP000519023"/>
    </source>
</evidence>
<dbReference type="EMBL" id="JABBFV010000011">
    <property type="protein sequence ID" value="NML11467.1"/>
    <property type="molecule type" value="Genomic_DNA"/>
</dbReference>
<dbReference type="GO" id="GO:0046872">
    <property type="term" value="F:metal ion binding"/>
    <property type="evidence" value="ECO:0007669"/>
    <property type="project" value="UniProtKB-KW"/>
</dbReference>